<sequence>MNFTRARSYHHGDLRGELIQRGEATLREAGVDGLSLRQLARDIGVSHGAPSRHFRDKQALLDAIALSGFERLGGVFAASVSEGAFEARLEAVARAYLRFATENPALLELMFARKHSPTGGVELPAAAERAFRMPIALIAEGQASGDLIEGDATQIGLAAFAGMQGLVTFVSSGFVSVELGERLIGELVAQTMNGLRPRD</sequence>
<dbReference type="Pfam" id="PF13305">
    <property type="entry name" value="TetR_C_33"/>
    <property type="match status" value="1"/>
</dbReference>
<dbReference type="GO" id="GO:0000976">
    <property type="term" value="F:transcription cis-regulatory region binding"/>
    <property type="evidence" value="ECO:0007669"/>
    <property type="project" value="TreeGrafter"/>
</dbReference>
<dbReference type="InterPro" id="IPR050109">
    <property type="entry name" value="HTH-type_TetR-like_transc_reg"/>
</dbReference>
<dbReference type="Pfam" id="PF00440">
    <property type="entry name" value="TetR_N"/>
    <property type="match status" value="1"/>
</dbReference>
<gene>
    <name evidence="6" type="ORF">SAMN05444583_10644</name>
</gene>
<reference evidence="7" key="1">
    <citation type="submission" date="2016-10" db="EMBL/GenBank/DDBJ databases">
        <authorList>
            <person name="Varghese N."/>
            <person name="Submissions S."/>
        </authorList>
    </citation>
    <scope>NUCLEOTIDE SEQUENCE [LARGE SCALE GENOMIC DNA]</scope>
    <source>
        <strain evidence="7">DSM 44675</strain>
    </source>
</reference>
<dbReference type="PANTHER" id="PTHR30055:SF220">
    <property type="entry name" value="TETR-FAMILY REGULATORY PROTEIN"/>
    <property type="match status" value="1"/>
</dbReference>
<keyword evidence="7" id="KW-1185">Reference proteome</keyword>
<keyword evidence="1" id="KW-0805">Transcription regulation</keyword>
<dbReference type="OrthoDB" id="329481at2"/>
<dbReference type="Gene3D" id="1.10.357.10">
    <property type="entry name" value="Tetracycline Repressor, domain 2"/>
    <property type="match status" value="1"/>
</dbReference>
<evidence type="ECO:0000256" key="4">
    <source>
        <dbReference type="PROSITE-ProRule" id="PRU00335"/>
    </source>
</evidence>
<keyword evidence="2 4" id="KW-0238">DNA-binding</keyword>
<dbReference type="PROSITE" id="PS50977">
    <property type="entry name" value="HTH_TETR_2"/>
    <property type="match status" value="1"/>
</dbReference>
<evidence type="ECO:0000256" key="2">
    <source>
        <dbReference type="ARBA" id="ARBA00023125"/>
    </source>
</evidence>
<organism evidence="6 7">
    <name type="scientific">Rhodococcus maanshanensis</name>
    <dbReference type="NCBI Taxonomy" id="183556"/>
    <lineage>
        <taxon>Bacteria</taxon>
        <taxon>Bacillati</taxon>
        <taxon>Actinomycetota</taxon>
        <taxon>Actinomycetes</taxon>
        <taxon>Mycobacteriales</taxon>
        <taxon>Nocardiaceae</taxon>
        <taxon>Rhodococcus</taxon>
    </lineage>
</organism>
<evidence type="ECO:0000256" key="3">
    <source>
        <dbReference type="ARBA" id="ARBA00023163"/>
    </source>
</evidence>
<evidence type="ECO:0000259" key="5">
    <source>
        <dbReference type="PROSITE" id="PS50977"/>
    </source>
</evidence>
<dbReference type="Proteomes" id="UP000198677">
    <property type="component" value="Unassembled WGS sequence"/>
</dbReference>
<dbReference type="SUPFAM" id="SSF46689">
    <property type="entry name" value="Homeodomain-like"/>
    <property type="match status" value="1"/>
</dbReference>
<feature type="domain" description="HTH tetR-type" evidence="5">
    <location>
        <begin position="12"/>
        <end position="72"/>
    </location>
</feature>
<dbReference type="PANTHER" id="PTHR30055">
    <property type="entry name" value="HTH-TYPE TRANSCRIPTIONAL REGULATOR RUTR"/>
    <property type="match status" value="1"/>
</dbReference>
<dbReference type="InterPro" id="IPR009057">
    <property type="entry name" value="Homeodomain-like_sf"/>
</dbReference>
<dbReference type="AlphaFoldDB" id="A0A1H7MK17"/>
<name>A0A1H7MK17_9NOCA</name>
<dbReference type="InterPro" id="IPR036271">
    <property type="entry name" value="Tet_transcr_reg_TetR-rel_C_sf"/>
</dbReference>
<proteinExistence type="predicted"/>
<evidence type="ECO:0000256" key="1">
    <source>
        <dbReference type="ARBA" id="ARBA00023015"/>
    </source>
</evidence>
<protein>
    <submittedName>
        <fullName evidence="6">DNA-binding transcriptional regulator, AcrR family</fullName>
    </submittedName>
</protein>
<accession>A0A1H7MK17</accession>
<dbReference type="InterPro" id="IPR001647">
    <property type="entry name" value="HTH_TetR"/>
</dbReference>
<keyword evidence="3" id="KW-0804">Transcription</keyword>
<dbReference type="RefSeq" id="WP_072749467.1">
    <property type="nucleotide sequence ID" value="NZ_FOAW01000006.1"/>
</dbReference>
<evidence type="ECO:0000313" key="7">
    <source>
        <dbReference type="Proteomes" id="UP000198677"/>
    </source>
</evidence>
<dbReference type="GO" id="GO:0003700">
    <property type="term" value="F:DNA-binding transcription factor activity"/>
    <property type="evidence" value="ECO:0007669"/>
    <property type="project" value="TreeGrafter"/>
</dbReference>
<dbReference type="InterPro" id="IPR025996">
    <property type="entry name" value="MT1864/Rv1816-like_C"/>
</dbReference>
<dbReference type="SUPFAM" id="SSF48498">
    <property type="entry name" value="Tetracyclin repressor-like, C-terminal domain"/>
    <property type="match status" value="1"/>
</dbReference>
<feature type="DNA-binding region" description="H-T-H motif" evidence="4">
    <location>
        <begin position="35"/>
        <end position="54"/>
    </location>
</feature>
<dbReference type="EMBL" id="FOAW01000006">
    <property type="protein sequence ID" value="SEL11451.1"/>
    <property type="molecule type" value="Genomic_DNA"/>
</dbReference>
<evidence type="ECO:0000313" key="6">
    <source>
        <dbReference type="EMBL" id="SEL11451.1"/>
    </source>
</evidence>